<comment type="caution">
    <text evidence="1">The sequence shown here is derived from an EMBL/GenBank/DDBJ whole genome shotgun (WGS) entry which is preliminary data.</text>
</comment>
<evidence type="ECO:0000313" key="1">
    <source>
        <dbReference type="EMBL" id="GEL68325.1"/>
    </source>
</evidence>
<name>A0A511H469_9BACT</name>
<protein>
    <submittedName>
        <fullName evidence="1">Uncharacterized protein</fullName>
    </submittedName>
</protein>
<gene>
    <name evidence="1" type="ORF">MVI01_01090</name>
</gene>
<proteinExistence type="predicted"/>
<reference evidence="1 2" key="1">
    <citation type="submission" date="2019-07" db="EMBL/GenBank/DDBJ databases">
        <title>Whole genome shotgun sequence of Myxococcus virescens NBRC 100334.</title>
        <authorList>
            <person name="Hosoyama A."/>
            <person name="Uohara A."/>
            <person name="Ohji S."/>
            <person name="Ichikawa N."/>
        </authorList>
    </citation>
    <scope>NUCLEOTIDE SEQUENCE [LARGE SCALE GENOMIC DNA]</scope>
    <source>
        <strain evidence="1 2">NBRC 100334</strain>
    </source>
</reference>
<sequence>MEKGANVDDTPRETGLWKNTMYVVRSQLWEAGLAADGVVAVLQARHVPSRGNY</sequence>
<evidence type="ECO:0000313" key="2">
    <source>
        <dbReference type="Proteomes" id="UP000321224"/>
    </source>
</evidence>
<dbReference type="Proteomes" id="UP000321224">
    <property type="component" value="Unassembled WGS sequence"/>
</dbReference>
<accession>A0A511H469</accession>
<organism evidence="1 2">
    <name type="scientific">Myxococcus virescens</name>
    <dbReference type="NCBI Taxonomy" id="83456"/>
    <lineage>
        <taxon>Bacteria</taxon>
        <taxon>Pseudomonadati</taxon>
        <taxon>Myxococcota</taxon>
        <taxon>Myxococcia</taxon>
        <taxon>Myxococcales</taxon>
        <taxon>Cystobacterineae</taxon>
        <taxon>Myxococcaceae</taxon>
        <taxon>Myxococcus</taxon>
    </lineage>
</organism>
<dbReference type="EMBL" id="BJVY01000001">
    <property type="protein sequence ID" value="GEL68325.1"/>
    <property type="molecule type" value="Genomic_DNA"/>
</dbReference>
<dbReference type="AlphaFoldDB" id="A0A511H469"/>